<dbReference type="Gene3D" id="3.10.129.10">
    <property type="entry name" value="Hotdog Thioesterase"/>
    <property type="match status" value="1"/>
</dbReference>
<dbReference type="RefSeq" id="WP_191139184.1">
    <property type="nucleotide sequence ID" value="NZ_JACXAG020000002.1"/>
</dbReference>
<reference evidence="2" key="1">
    <citation type="submission" date="2022-10" db="EMBL/GenBank/DDBJ databases">
        <title>A novel bacterium of genus Hazenella, isolated from South China Sea.</title>
        <authorList>
            <person name="Huang H."/>
            <person name="Mo K."/>
            <person name="Hu Y."/>
        </authorList>
    </citation>
    <scope>NUCLEOTIDE SEQUENCE [LARGE SCALE GENOMIC DNA]</scope>
    <source>
        <strain evidence="2">IB182357</strain>
    </source>
</reference>
<dbReference type="EMBL" id="JACXAH010000002">
    <property type="protein sequence ID" value="MBD1370912.1"/>
    <property type="molecule type" value="Genomic_DNA"/>
</dbReference>
<gene>
    <name evidence="1" type="ORF">IC620_00865</name>
</gene>
<dbReference type="GO" id="GO:0047617">
    <property type="term" value="F:fatty acyl-CoA hydrolase activity"/>
    <property type="evidence" value="ECO:0007669"/>
    <property type="project" value="TreeGrafter"/>
</dbReference>
<dbReference type="AlphaFoldDB" id="A0A926N7B0"/>
<proteinExistence type="predicted"/>
<comment type="caution">
    <text evidence="1">The sequence shown here is derived from an EMBL/GenBank/DDBJ whole genome shotgun (WGS) entry which is preliminary data.</text>
</comment>
<protein>
    <submittedName>
        <fullName evidence="1">Acyl-CoA thioesterase</fullName>
    </submittedName>
</protein>
<dbReference type="SUPFAM" id="SSF54637">
    <property type="entry name" value="Thioesterase/thiol ester dehydrase-isomerase"/>
    <property type="match status" value="1"/>
</dbReference>
<dbReference type="PANTHER" id="PTHR31793">
    <property type="entry name" value="4-HYDROXYBENZOYL-COA THIOESTERASE FAMILY MEMBER"/>
    <property type="match status" value="1"/>
</dbReference>
<dbReference type="CDD" id="cd00586">
    <property type="entry name" value="4HBT"/>
    <property type="match status" value="1"/>
</dbReference>
<sequence>MSSQWPPLQLEEWITQFRFYTPIQVRFSDTDMIGHINNVSYFSYFEYGRLAYFKELNSLTSLMNPDGKEGTIVTASLECQYLQQAHFDDELLLGIRTSRIGKSSLDIEYALTLPQRKTIAAIGRGTIVHIDPTIGKGKPFSEDVRNAIRTYELIEL</sequence>
<evidence type="ECO:0000313" key="1">
    <source>
        <dbReference type="EMBL" id="MBD1370912.1"/>
    </source>
</evidence>
<evidence type="ECO:0000313" key="2">
    <source>
        <dbReference type="Proteomes" id="UP000661691"/>
    </source>
</evidence>
<organism evidence="1 2">
    <name type="scientific">Polycladospora coralii</name>
    <dbReference type="NCBI Taxonomy" id="2771432"/>
    <lineage>
        <taxon>Bacteria</taxon>
        <taxon>Bacillati</taxon>
        <taxon>Bacillota</taxon>
        <taxon>Bacilli</taxon>
        <taxon>Bacillales</taxon>
        <taxon>Thermoactinomycetaceae</taxon>
        <taxon>Polycladospora</taxon>
    </lineage>
</organism>
<dbReference type="InterPro" id="IPR050563">
    <property type="entry name" value="4-hydroxybenzoyl-CoA_TE"/>
</dbReference>
<name>A0A926N7B0_9BACL</name>
<dbReference type="InterPro" id="IPR029069">
    <property type="entry name" value="HotDog_dom_sf"/>
</dbReference>
<keyword evidence="2" id="KW-1185">Reference proteome</keyword>
<dbReference type="Pfam" id="PF13279">
    <property type="entry name" value="4HBT_2"/>
    <property type="match status" value="1"/>
</dbReference>
<dbReference type="Proteomes" id="UP000661691">
    <property type="component" value="Unassembled WGS sequence"/>
</dbReference>
<dbReference type="PANTHER" id="PTHR31793:SF24">
    <property type="entry name" value="LONG-CHAIN ACYL-COA THIOESTERASE FADM"/>
    <property type="match status" value="1"/>
</dbReference>
<accession>A0A926N7B0</accession>